<evidence type="ECO:0000313" key="4">
    <source>
        <dbReference type="Proteomes" id="UP000325081"/>
    </source>
</evidence>
<comment type="caution">
    <text evidence="3">The sequence shown here is derived from an EMBL/GenBank/DDBJ whole genome shotgun (WGS) entry which is preliminary data.</text>
</comment>
<dbReference type="AlphaFoldDB" id="A0A5A7NZQ4"/>
<protein>
    <submittedName>
        <fullName evidence="3">Gag-pol polyprotein</fullName>
    </submittedName>
</protein>
<dbReference type="InterPro" id="IPR043128">
    <property type="entry name" value="Rev_trsase/Diguanyl_cyclase"/>
</dbReference>
<dbReference type="Gene3D" id="3.30.70.270">
    <property type="match status" value="1"/>
</dbReference>
<keyword evidence="4" id="KW-1185">Reference proteome</keyword>
<dbReference type="InterPro" id="IPR053134">
    <property type="entry name" value="RNA-dir_DNA_polymerase"/>
</dbReference>
<proteinExistence type="predicted"/>
<reference evidence="4" key="1">
    <citation type="journal article" date="2019" name="Curr. Biol.">
        <title>Genome Sequence of Striga asiatica Provides Insight into the Evolution of Plant Parasitism.</title>
        <authorList>
            <person name="Yoshida S."/>
            <person name="Kim S."/>
            <person name="Wafula E.K."/>
            <person name="Tanskanen J."/>
            <person name="Kim Y.M."/>
            <person name="Honaas L."/>
            <person name="Yang Z."/>
            <person name="Spallek T."/>
            <person name="Conn C.E."/>
            <person name="Ichihashi Y."/>
            <person name="Cheong K."/>
            <person name="Cui S."/>
            <person name="Der J.P."/>
            <person name="Gundlach H."/>
            <person name="Jiao Y."/>
            <person name="Hori C."/>
            <person name="Ishida J.K."/>
            <person name="Kasahara H."/>
            <person name="Kiba T."/>
            <person name="Kim M.S."/>
            <person name="Koo N."/>
            <person name="Laohavisit A."/>
            <person name="Lee Y.H."/>
            <person name="Lumba S."/>
            <person name="McCourt P."/>
            <person name="Mortimer J.C."/>
            <person name="Mutuku J.M."/>
            <person name="Nomura T."/>
            <person name="Sasaki-Sekimoto Y."/>
            <person name="Seto Y."/>
            <person name="Wang Y."/>
            <person name="Wakatake T."/>
            <person name="Sakakibara H."/>
            <person name="Demura T."/>
            <person name="Yamaguchi S."/>
            <person name="Yoneyama K."/>
            <person name="Manabe R.I."/>
            <person name="Nelson D.C."/>
            <person name="Schulman A.H."/>
            <person name="Timko M.P."/>
            <person name="dePamphilis C.W."/>
            <person name="Choi D."/>
            <person name="Shirasu K."/>
        </authorList>
    </citation>
    <scope>NUCLEOTIDE SEQUENCE [LARGE SCALE GENOMIC DNA]</scope>
    <source>
        <strain evidence="4">cv. UVA1</strain>
    </source>
</reference>
<feature type="region of interest" description="Disordered" evidence="1">
    <location>
        <begin position="1"/>
        <end position="29"/>
    </location>
</feature>
<dbReference type="Pfam" id="PF00078">
    <property type="entry name" value="RVT_1"/>
    <property type="match status" value="1"/>
</dbReference>
<evidence type="ECO:0000313" key="3">
    <source>
        <dbReference type="EMBL" id="GER25857.1"/>
    </source>
</evidence>
<organism evidence="3 4">
    <name type="scientific">Striga asiatica</name>
    <name type="common">Asiatic witchweed</name>
    <name type="synonym">Buchnera asiatica</name>
    <dbReference type="NCBI Taxonomy" id="4170"/>
    <lineage>
        <taxon>Eukaryota</taxon>
        <taxon>Viridiplantae</taxon>
        <taxon>Streptophyta</taxon>
        <taxon>Embryophyta</taxon>
        <taxon>Tracheophyta</taxon>
        <taxon>Spermatophyta</taxon>
        <taxon>Magnoliopsida</taxon>
        <taxon>eudicotyledons</taxon>
        <taxon>Gunneridae</taxon>
        <taxon>Pentapetalae</taxon>
        <taxon>asterids</taxon>
        <taxon>lamiids</taxon>
        <taxon>Lamiales</taxon>
        <taxon>Orobanchaceae</taxon>
        <taxon>Buchnereae</taxon>
        <taxon>Striga</taxon>
    </lineage>
</organism>
<dbReference type="EMBL" id="BKCP01000558">
    <property type="protein sequence ID" value="GER25857.1"/>
    <property type="molecule type" value="Genomic_DNA"/>
</dbReference>
<dbReference type="PANTHER" id="PTHR24559">
    <property type="entry name" value="TRANSPOSON TY3-I GAG-POL POLYPROTEIN"/>
    <property type="match status" value="1"/>
</dbReference>
<dbReference type="SUPFAM" id="SSF56672">
    <property type="entry name" value="DNA/RNA polymerases"/>
    <property type="match status" value="2"/>
</dbReference>
<evidence type="ECO:0000259" key="2">
    <source>
        <dbReference type="Pfam" id="PF00078"/>
    </source>
</evidence>
<dbReference type="Gene3D" id="3.10.10.10">
    <property type="entry name" value="HIV Type 1 Reverse Transcriptase, subunit A, domain 1"/>
    <property type="match status" value="1"/>
</dbReference>
<gene>
    <name evidence="3" type="ORF">STAS_01451</name>
</gene>
<dbReference type="CDD" id="cd01647">
    <property type="entry name" value="RT_LTR"/>
    <property type="match status" value="1"/>
</dbReference>
<name>A0A5A7NZQ4_STRAF</name>
<dbReference type="OrthoDB" id="1685174at2759"/>
<evidence type="ECO:0000256" key="1">
    <source>
        <dbReference type="SAM" id="MobiDB-lite"/>
    </source>
</evidence>
<dbReference type="InterPro" id="IPR043502">
    <property type="entry name" value="DNA/RNA_pol_sf"/>
</dbReference>
<feature type="domain" description="Reverse transcriptase" evidence="2">
    <location>
        <begin position="112"/>
        <end position="238"/>
    </location>
</feature>
<accession>A0A5A7NZQ4</accession>
<sequence>MPFADVPDSPKYAGPPIFDEEPSLEEEHVPGDVGPTLVIRCSCLSLRSSFDDAIQRHHIFESICTLAGRFALYYQCHHMTLKLPVENSDLLGGLPLKDIHHHIDLVPSASLPNDDLLDQLHGASVFTKLDLCSGYHQIRIRPGDEWKTTFKIHEGLFEWLVMPRAAHESSDSRALESKFGSSSSLTELESSSSGSSTNSSRARAQILHSLVMPFGLSNAPNMFMRVMNQELRDLIGKYVSSTLMTSLSTIARLRSIWFMFARCFSSYAPSKTFARSCLSVEATGAFSLLKRRLTSTPVLVLPDFSGPFELSCDWTTLGKYLAQQVGKIYECSFVPLPAHDFTFQQPYL</sequence>
<dbReference type="InterPro" id="IPR000477">
    <property type="entry name" value="RT_dom"/>
</dbReference>
<dbReference type="PANTHER" id="PTHR24559:SF442">
    <property type="entry name" value="RNA-DIRECTED DNA POLYMERASE HOMOLOG"/>
    <property type="match status" value="1"/>
</dbReference>
<dbReference type="Proteomes" id="UP000325081">
    <property type="component" value="Unassembled WGS sequence"/>
</dbReference>